<comment type="caution">
    <text evidence="6">The sequence shown here is derived from an EMBL/GenBank/DDBJ whole genome shotgun (WGS) entry which is preliminary data.</text>
</comment>
<dbReference type="SUPFAM" id="SSF103473">
    <property type="entry name" value="MFS general substrate transporter"/>
    <property type="match status" value="1"/>
</dbReference>
<dbReference type="PANTHER" id="PTHR11360">
    <property type="entry name" value="MONOCARBOXYLATE TRANSPORTER"/>
    <property type="match status" value="1"/>
</dbReference>
<evidence type="ECO:0000313" key="6">
    <source>
        <dbReference type="EMBL" id="OJD15081.1"/>
    </source>
</evidence>
<keyword evidence="4" id="KW-0472">Membrane</keyword>
<dbReference type="GO" id="GO:0022857">
    <property type="term" value="F:transmembrane transporter activity"/>
    <property type="evidence" value="ECO:0007669"/>
    <property type="project" value="InterPro"/>
</dbReference>
<dbReference type="VEuPathDB" id="FungiDB:AJ78_04628"/>
<comment type="similarity">
    <text evidence="2">Belongs to the major facilitator superfamily. Monocarboxylate porter (TC 2.A.1.13) family.</text>
</comment>
<dbReference type="OrthoDB" id="410267at2759"/>
<dbReference type="Proteomes" id="UP000182235">
    <property type="component" value="Unassembled WGS sequence"/>
</dbReference>
<feature type="domain" description="Major facilitator superfamily (MFS) profile" evidence="5">
    <location>
        <begin position="136"/>
        <end position="463"/>
    </location>
</feature>
<keyword evidence="7" id="KW-1185">Reference proteome</keyword>
<evidence type="ECO:0000259" key="5">
    <source>
        <dbReference type="PROSITE" id="PS50850"/>
    </source>
</evidence>
<dbReference type="Pfam" id="PF07690">
    <property type="entry name" value="MFS_1"/>
    <property type="match status" value="1"/>
</dbReference>
<dbReference type="InterPro" id="IPR036259">
    <property type="entry name" value="MFS_trans_sf"/>
</dbReference>
<dbReference type="PANTHER" id="PTHR11360:SF177">
    <property type="entry name" value="RIBOFLAVIN TRANSPORTER MCH5"/>
    <property type="match status" value="1"/>
</dbReference>
<sequence length="463" mass="50009">MKSIPEAPGADGAFNEHNSSHPHFQDGRQGVSFFPSAKTGATRSSGEKQPANVEIDEMARGEGNDGKQLLELANILLGLGLITGDSKVDIEEHPARRSNSSNPPEENSDPLGSELPEPDGLSRDLEGNIYPEGGLQAYMVVFGSFMALFGTLGLSNSLGSFLAWLSTHQLEAYSQRTISWIFDVYAFLMFFGGLQVGPIFDAKGPRYLFLAGSVMAMLSIILIGFCKEYWHFMVVWGIIGGIAACLIFTPAFASPGHFFYRCRGRATGIAATGGGLGGIVIPLMLQDLLPKVGFGWATRAVALVTLVSVTVGCILAKSRLPKKKATKDNILPDFRILWEPQFALTTLRIFFIEGGLFIPISYLPAYALSHGMSEKFSHQLLAIFNAGSCFGRWIPGFMADYLGRFNTMIVSVLICFLSCTCLWLPASNSVAMLVLYALVFGFGSGSNISLAPGCIGQCCKTEN</sequence>
<accession>A0A1J9PEZ8</accession>
<dbReference type="CDD" id="cd17352">
    <property type="entry name" value="MFS_MCT_SLC16"/>
    <property type="match status" value="1"/>
</dbReference>
<dbReference type="InterPro" id="IPR011701">
    <property type="entry name" value="MFS"/>
</dbReference>
<evidence type="ECO:0000256" key="4">
    <source>
        <dbReference type="SAM" id="Phobius"/>
    </source>
</evidence>
<name>A0A1J9PEZ8_9EURO</name>
<evidence type="ECO:0000256" key="3">
    <source>
        <dbReference type="SAM" id="MobiDB-lite"/>
    </source>
</evidence>
<dbReference type="GO" id="GO:0016020">
    <property type="term" value="C:membrane"/>
    <property type="evidence" value="ECO:0007669"/>
    <property type="project" value="UniProtKB-SubCell"/>
</dbReference>
<dbReference type="EMBL" id="LGRN01000177">
    <property type="protein sequence ID" value="OJD15081.1"/>
    <property type="molecule type" value="Genomic_DNA"/>
</dbReference>
<feature type="transmembrane region" description="Helical" evidence="4">
    <location>
        <begin position="177"/>
        <end position="200"/>
    </location>
</feature>
<feature type="transmembrane region" description="Helical" evidence="4">
    <location>
        <begin position="231"/>
        <end position="254"/>
    </location>
</feature>
<feature type="transmembrane region" description="Helical" evidence="4">
    <location>
        <begin position="297"/>
        <end position="316"/>
    </location>
</feature>
<feature type="transmembrane region" description="Helical" evidence="4">
    <location>
        <begin position="207"/>
        <end position="225"/>
    </location>
</feature>
<feature type="transmembrane region" description="Helical" evidence="4">
    <location>
        <begin position="342"/>
        <end position="364"/>
    </location>
</feature>
<dbReference type="InterPro" id="IPR020846">
    <property type="entry name" value="MFS_dom"/>
</dbReference>
<dbReference type="PROSITE" id="PS50850">
    <property type="entry name" value="MFS"/>
    <property type="match status" value="1"/>
</dbReference>
<dbReference type="AlphaFoldDB" id="A0A1J9PEZ8"/>
<feature type="region of interest" description="Disordered" evidence="3">
    <location>
        <begin position="1"/>
        <end position="52"/>
    </location>
</feature>
<proteinExistence type="inferred from homology"/>
<feature type="region of interest" description="Disordered" evidence="3">
    <location>
        <begin position="92"/>
        <end position="123"/>
    </location>
</feature>
<keyword evidence="4" id="KW-0812">Transmembrane</keyword>
<organism evidence="6 7">
    <name type="scientific">Emergomyces pasteurianus Ep9510</name>
    <dbReference type="NCBI Taxonomy" id="1447872"/>
    <lineage>
        <taxon>Eukaryota</taxon>
        <taxon>Fungi</taxon>
        <taxon>Dikarya</taxon>
        <taxon>Ascomycota</taxon>
        <taxon>Pezizomycotina</taxon>
        <taxon>Eurotiomycetes</taxon>
        <taxon>Eurotiomycetidae</taxon>
        <taxon>Onygenales</taxon>
        <taxon>Ajellomycetaceae</taxon>
        <taxon>Emergomyces</taxon>
    </lineage>
</organism>
<keyword evidence="4" id="KW-1133">Transmembrane helix</keyword>
<feature type="transmembrane region" description="Helical" evidence="4">
    <location>
        <begin position="266"/>
        <end position="285"/>
    </location>
</feature>
<dbReference type="InterPro" id="IPR050327">
    <property type="entry name" value="Proton-linked_MCT"/>
</dbReference>
<gene>
    <name evidence="6" type="ORF">AJ78_04628</name>
</gene>
<feature type="transmembrane region" description="Helical" evidence="4">
    <location>
        <begin position="431"/>
        <end position="450"/>
    </location>
</feature>
<feature type="transmembrane region" description="Helical" evidence="4">
    <location>
        <begin position="405"/>
        <end position="425"/>
    </location>
</feature>
<comment type="subcellular location">
    <subcellularLocation>
        <location evidence="1">Membrane</location>
        <topology evidence="1">Multi-pass membrane protein</topology>
    </subcellularLocation>
</comment>
<evidence type="ECO:0000256" key="2">
    <source>
        <dbReference type="ARBA" id="ARBA00006727"/>
    </source>
</evidence>
<feature type="transmembrane region" description="Helical" evidence="4">
    <location>
        <begin position="376"/>
        <end position="393"/>
    </location>
</feature>
<feature type="transmembrane region" description="Helical" evidence="4">
    <location>
        <begin position="137"/>
        <end position="165"/>
    </location>
</feature>
<evidence type="ECO:0000313" key="7">
    <source>
        <dbReference type="Proteomes" id="UP000182235"/>
    </source>
</evidence>
<reference evidence="6 7" key="1">
    <citation type="submission" date="2015-07" db="EMBL/GenBank/DDBJ databases">
        <title>Emmonsia species relationships and genome sequence.</title>
        <authorList>
            <consortium name="The Broad Institute Genomics Platform"/>
            <person name="Cuomo C.A."/>
            <person name="Munoz J.F."/>
            <person name="Imamovic A."/>
            <person name="Priest M.E."/>
            <person name="Young S."/>
            <person name="Clay O.K."/>
            <person name="McEwen J.G."/>
        </authorList>
    </citation>
    <scope>NUCLEOTIDE SEQUENCE [LARGE SCALE GENOMIC DNA]</scope>
    <source>
        <strain evidence="6 7">UAMH 9510</strain>
    </source>
</reference>
<dbReference type="Gene3D" id="1.20.1250.20">
    <property type="entry name" value="MFS general substrate transporter like domains"/>
    <property type="match status" value="1"/>
</dbReference>
<protein>
    <recommendedName>
        <fullName evidence="5">Major facilitator superfamily (MFS) profile domain-containing protein</fullName>
    </recommendedName>
</protein>
<evidence type="ECO:0000256" key="1">
    <source>
        <dbReference type="ARBA" id="ARBA00004141"/>
    </source>
</evidence>